<protein>
    <submittedName>
        <fullName evidence="3">SPOR domain-containing protein</fullName>
    </submittedName>
</protein>
<dbReference type="GO" id="GO:0042834">
    <property type="term" value="F:peptidoglycan binding"/>
    <property type="evidence" value="ECO:0007669"/>
    <property type="project" value="InterPro"/>
</dbReference>
<feature type="compositionally biased region" description="Low complexity" evidence="1">
    <location>
        <begin position="161"/>
        <end position="176"/>
    </location>
</feature>
<comment type="caution">
    <text evidence="3">The sequence shown here is derived from an EMBL/GenBank/DDBJ whole genome shotgun (WGS) entry which is preliminary data.</text>
</comment>
<proteinExistence type="predicted"/>
<evidence type="ECO:0000259" key="2">
    <source>
        <dbReference type="PROSITE" id="PS51724"/>
    </source>
</evidence>
<dbReference type="InterPro" id="IPR036680">
    <property type="entry name" value="SPOR-like_sf"/>
</dbReference>
<dbReference type="SUPFAM" id="SSF110997">
    <property type="entry name" value="Sporulation related repeat"/>
    <property type="match status" value="1"/>
</dbReference>
<evidence type="ECO:0000313" key="4">
    <source>
        <dbReference type="Proteomes" id="UP000253977"/>
    </source>
</evidence>
<reference evidence="3 4" key="1">
    <citation type="submission" date="2018-07" db="EMBL/GenBank/DDBJ databases">
        <title>Thalassococcus profundi sp. nov., a marine bacterium isolated from deep seawater of Okinawa Trough.</title>
        <authorList>
            <person name="Yu M."/>
        </authorList>
    </citation>
    <scope>NUCLEOTIDE SEQUENCE [LARGE SCALE GENOMIC DNA]</scope>
    <source>
        <strain evidence="3 4">WRAS1</strain>
    </source>
</reference>
<feature type="region of interest" description="Disordered" evidence="1">
    <location>
        <begin position="147"/>
        <end position="188"/>
    </location>
</feature>
<sequence length="488" mass="52104">MRATGCSALNKGFQRFTCPLRSCILAWSSVGEDMRHGTFFALAVVVGALGFQSAPVAAQGRMSTEVPAEFPPASYSGRQYVDSRGCVYVRAGIDGTVDWVPRVTRARSHLCGAQPTFAQGAPAQTARRAAEPAPDVVQITLDEPVSAPVADTPAPERRVVTTRAPQPRAAAPQRVVSAPRPQSVTAPPAPRLTLQQAARAACDQSASARTQYTYEGRRYTARCASEAPAPQVAAAPAPAPVAIAAPQARRTAQEVSHVTIVRRGEAPGPGKNVYRLPGASMQTAQASQASQLPGSTRIVPRHVYESRDDQVVVTPRDYRPAFDDDRLNRKRANQSIDGYMATQLVWTNTVPRRLIDRSSGRDVTARYPKLVYPYTDMATQNAAMSTQGQVRAVAPQPRTATSAVSAPRQPAQAAGGRFVQVGTFGVPANAERTARRLQAMGLPVRFSAYSRGGQNLRVVMAGPFSSQSALNSALSSARRAGFGDAFVR</sequence>
<dbReference type="AlphaFoldDB" id="A0A369TJV9"/>
<dbReference type="Gene3D" id="3.30.70.1070">
    <property type="entry name" value="Sporulation related repeat"/>
    <property type="match status" value="1"/>
</dbReference>
<evidence type="ECO:0000256" key="1">
    <source>
        <dbReference type="SAM" id="MobiDB-lite"/>
    </source>
</evidence>
<organism evidence="3 4">
    <name type="scientific">Thalassococcus profundi</name>
    <dbReference type="NCBI Taxonomy" id="2282382"/>
    <lineage>
        <taxon>Bacteria</taxon>
        <taxon>Pseudomonadati</taxon>
        <taxon>Pseudomonadota</taxon>
        <taxon>Alphaproteobacteria</taxon>
        <taxon>Rhodobacterales</taxon>
        <taxon>Roseobacteraceae</taxon>
        <taxon>Thalassococcus</taxon>
    </lineage>
</organism>
<dbReference type="Pfam" id="PF05036">
    <property type="entry name" value="SPOR"/>
    <property type="match status" value="1"/>
</dbReference>
<evidence type="ECO:0000313" key="3">
    <source>
        <dbReference type="EMBL" id="RDD64934.1"/>
    </source>
</evidence>
<feature type="domain" description="SPOR" evidence="2">
    <location>
        <begin position="411"/>
        <end position="488"/>
    </location>
</feature>
<dbReference type="PROSITE" id="PS51724">
    <property type="entry name" value="SPOR"/>
    <property type="match status" value="1"/>
</dbReference>
<dbReference type="Proteomes" id="UP000253977">
    <property type="component" value="Unassembled WGS sequence"/>
</dbReference>
<dbReference type="EMBL" id="QPMK01000016">
    <property type="protein sequence ID" value="RDD64934.1"/>
    <property type="molecule type" value="Genomic_DNA"/>
</dbReference>
<dbReference type="InterPro" id="IPR007730">
    <property type="entry name" value="SPOR-like_dom"/>
</dbReference>
<name>A0A369TJV9_9RHOB</name>
<keyword evidence="4" id="KW-1185">Reference proteome</keyword>
<gene>
    <name evidence="3" type="ORF">DU478_17170</name>
</gene>
<accession>A0A369TJV9</accession>